<gene>
    <name evidence="1" type="ORF">GP486_007945</name>
</gene>
<dbReference type="Pfam" id="PF10315">
    <property type="entry name" value="Aim19"/>
    <property type="match status" value="1"/>
</dbReference>
<organism evidence="1 2">
    <name type="scientific">Trichoglossum hirsutum</name>
    <dbReference type="NCBI Taxonomy" id="265104"/>
    <lineage>
        <taxon>Eukaryota</taxon>
        <taxon>Fungi</taxon>
        <taxon>Dikarya</taxon>
        <taxon>Ascomycota</taxon>
        <taxon>Pezizomycotina</taxon>
        <taxon>Geoglossomycetes</taxon>
        <taxon>Geoglossales</taxon>
        <taxon>Geoglossaceae</taxon>
        <taxon>Trichoglossum</taxon>
    </lineage>
</organism>
<dbReference type="InterPro" id="IPR019419">
    <property type="entry name" value="AIM19"/>
</dbReference>
<protein>
    <recommendedName>
        <fullName evidence="3">Altered inheritance of mitochondria protein 19</fullName>
    </recommendedName>
</protein>
<reference evidence="1" key="1">
    <citation type="submission" date="2021-03" db="EMBL/GenBank/DDBJ databases">
        <title>Comparative genomics and phylogenomic investigation of the class Geoglossomycetes provide insights into ecological specialization and systematics.</title>
        <authorList>
            <person name="Melie T."/>
            <person name="Pirro S."/>
            <person name="Miller A.N."/>
            <person name="Quandt A."/>
        </authorList>
    </citation>
    <scope>NUCLEOTIDE SEQUENCE</scope>
    <source>
        <strain evidence="1">CAQ_001_2017</strain>
    </source>
</reference>
<evidence type="ECO:0008006" key="3">
    <source>
        <dbReference type="Google" id="ProtNLM"/>
    </source>
</evidence>
<keyword evidence="2" id="KW-1185">Reference proteome</keyword>
<name>A0A9P8I5F8_9PEZI</name>
<evidence type="ECO:0000313" key="2">
    <source>
        <dbReference type="Proteomes" id="UP000750711"/>
    </source>
</evidence>
<accession>A0A9P8I5F8</accession>
<evidence type="ECO:0000313" key="1">
    <source>
        <dbReference type="EMBL" id="KAH0548467.1"/>
    </source>
</evidence>
<comment type="caution">
    <text evidence="1">The sequence shown here is derived from an EMBL/GenBank/DDBJ whole genome shotgun (WGS) entry which is preliminary data.</text>
</comment>
<dbReference type="AlphaFoldDB" id="A0A9P8I5F8"/>
<proteinExistence type="predicted"/>
<dbReference type="EMBL" id="JAGHQM010002588">
    <property type="protein sequence ID" value="KAH0548467.1"/>
    <property type="molecule type" value="Genomic_DNA"/>
</dbReference>
<sequence length="142" mass="14962">MADPSRPPSPPPAALVNTSLFHTAKSYGESPYPPAATALLVAIPNPLRPVPLLFSSVLGLSSYLSFSGHRIDAAGTSAAWSALYMIATSRRKQNFLRKLSRAGALRGLTLGMCTLNVLGGGLAYAFGQRSEEEEKLGKEGST</sequence>
<dbReference type="Proteomes" id="UP000750711">
    <property type="component" value="Unassembled WGS sequence"/>
</dbReference>